<evidence type="ECO:0000313" key="8">
    <source>
        <dbReference type="Proteomes" id="UP000310066"/>
    </source>
</evidence>
<dbReference type="EMBL" id="NAJP01000015">
    <property type="protein sequence ID" value="TKA44431.1"/>
    <property type="molecule type" value="Genomic_DNA"/>
</dbReference>
<dbReference type="Gene3D" id="3.20.20.100">
    <property type="entry name" value="NADP-dependent oxidoreductase domain"/>
    <property type="match status" value="1"/>
</dbReference>
<dbReference type="InterPro" id="IPR020471">
    <property type="entry name" value="AKR"/>
</dbReference>
<dbReference type="InterPro" id="IPR023210">
    <property type="entry name" value="NADP_OxRdtase_dom"/>
</dbReference>
<dbReference type="PROSITE" id="PS00063">
    <property type="entry name" value="ALDOKETO_REDUCTASE_3"/>
    <property type="match status" value="1"/>
</dbReference>
<feature type="domain" description="NADP-dependent oxidoreductase" evidence="6">
    <location>
        <begin position="35"/>
        <end position="266"/>
    </location>
</feature>
<evidence type="ECO:0000259" key="6">
    <source>
        <dbReference type="Pfam" id="PF00248"/>
    </source>
</evidence>
<evidence type="ECO:0000256" key="2">
    <source>
        <dbReference type="ARBA" id="ARBA00023002"/>
    </source>
</evidence>
<sequence>MSSSLTIGSTLKLNTGAHLPILGFGVWDSPQNLTVKSCLEALKVGYQHIDTAQGYSNEKEVGEAVKQSGKARKDIYVTSKIWEAGADVDSTYERCAGSVKKIAGDDGFLDLMLIHNAAVGAEPRKNMWLAMEKLHSEGKFKSIGVSNYGIGHIEDMKSYAKVWPPAVNQLELHPWLQQREIVEYCHKNGIVVEAYCPLVRNQKADDPTLNEVAKEHGKTTAQVLVRYCIDKGWSSLPKSDNPGRIAQNADVFDFQLGEEDLEKLDAMPQETPLVLAVDNKSTA</sequence>
<dbReference type="InterPro" id="IPR036812">
    <property type="entry name" value="NAD(P)_OxRdtase_dom_sf"/>
</dbReference>
<evidence type="ECO:0000256" key="4">
    <source>
        <dbReference type="PIRSR" id="PIRSR000097-2"/>
    </source>
</evidence>
<dbReference type="Pfam" id="PF00248">
    <property type="entry name" value="Aldo_ket_red"/>
    <property type="match status" value="1"/>
</dbReference>
<gene>
    <name evidence="7" type="ORF">B0A54_05175</name>
</gene>
<dbReference type="SUPFAM" id="SSF51430">
    <property type="entry name" value="NAD(P)-linked oxidoreductase"/>
    <property type="match status" value="1"/>
</dbReference>
<comment type="similarity">
    <text evidence="1">Belongs to the aldo/keto reductase family.</text>
</comment>
<feature type="active site" description="Proton donor" evidence="3">
    <location>
        <position position="55"/>
    </location>
</feature>
<dbReference type="InterPro" id="IPR018170">
    <property type="entry name" value="Aldo/ket_reductase_CS"/>
</dbReference>
<feature type="site" description="Lowers pKa of active site Tyr" evidence="5">
    <location>
        <position position="80"/>
    </location>
</feature>
<evidence type="ECO:0000256" key="5">
    <source>
        <dbReference type="PIRSR" id="PIRSR000097-3"/>
    </source>
</evidence>
<keyword evidence="2" id="KW-0560">Oxidoreductase</keyword>
<evidence type="ECO:0000256" key="3">
    <source>
        <dbReference type="PIRSR" id="PIRSR000097-1"/>
    </source>
</evidence>
<proteinExistence type="inferred from homology"/>
<organism evidence="7 8">
    <name type="scientific">Friedmanniomyces endolithicus</name>
    <dbReference type="NCBI Taxonomy" id="329885"/>
    <lineage>
        <taxon>Eukaryota</taxon>
        <taxon>Fungi</taxon>
        <taxon>Dikarya</taxon>
        <taxon>Ascomycota</taxon>
        <taxon>Pezizomycotina</taxon>
        <taxon>Dothideomycetes</taxon>
        <taxon>Dothideomycetidae</taxon>
        <taxon>Mycosphaerellales</taxon>
        <taxon>Teratosphaeriaceae</taxon>
        <taxon>Friedmanniomyces</taxon>
    </lineage>
</organism>
<evidence type="ECO:0000313" key="7">
    <source>
        <dbReference type="EMBL" id="TKA44431.1"/>
    </source>
</evidence>
<dbReference type="CDD" id="cd19071">
    <property type="entry name" value="AKR_AKR1-5-like"/>
    <property type="match status" value="1"/>
</dbReference>
<dbReference type="PIRSF" id="PIRSF000097">
    <property type="entry name" value="AKR"/>
    <property type="match status" value="1"/>
</dbReference>
<protein>
    <recommendedName>
        <fullName evidence="6">NADP-dependent oxidoreductase domain-containing protein</fullName>
    </recommendedName>
</protein>
<reference evidence="7 8" key="1">
    <citation type="submission" date="2017-03" db="EMBL/GenBank/DDBJ databases">
        <title>Genomes of endolithic fungi from Antarctica.</title>
        <authorList>
            <person name="Coleine C."/>
            <person name="Masonjones S."/>
            <person name="Stajich J.E."/>
        </authorList>
    </citation>
    <scope>NUCLEOTIDE SEQUENCE [LARGE SCALE GENOMIC DNA]</scope>
    <source>
        <strain evidence="7 8">CCFEE 5311</strain>
    </source>
</reference>
<dbReference type="PANTHER" id="PTHR43827:SF13">
    <property type="entry name" value="ALDO_KETO REDUCTASE FAMILY PROTEIN"/>
    <property type="match status" value="1"/>
</dbReference>
<dbReference type="GO" id="GO:0016491">
    <property type="term" value="F:oxidoreductase activity"/>
    <property type="evidence" value="ECO:0007669"/>
    <property type="project" value="UniProtKB-KW"/>
</dbReference>
<accession>A0A4U0V6M8</accession>
<dbReference type="STRING" id="329885.A0A4U0V6M8"/>
<dbReference type="PROSITE" id="PS00062">
    <property type="entry name" value="ALDOKETO_REDUCTASE_2"/>
    <property type="match status" value="1"/>
</dbReference>
<dbReference type="PRINTS" id="PR00069">
    <property type="entry name" value="ALDKETRDTASE"/>
</dbReference>
<feature type="binding site" evidence="4">
    <location>
        <position position="115"/>
    </location>
    <ligand>
        <name>substrate</name>
    </ligand>
</feature>
<name>A0A4U0V6M8_9PEZI</name>
<dbReference type="PANTHER" id="PTHR43827">
    <property type="entry name" value="2,5-DIKETO-D-GLUCONIC ACID REDUCTASE"/>
    <property type="match status" value="1"/>
</dbReference>
<comment type="caution">
    <text evidence="7">The sequence shown here is derived from an EMBL/GenBank/DDBJ whole genome shotgun (WGS) entry which is preliminary data.</text>
</comment>
<dbReference type="Proteomes" id="UP000310066">
    <property type="component" value="Unassembled WGS sequence"/>
</dbReference>
<dbReference type="OrthoDB" id="416253at2759"/>
<dbReference type="AlphaFoldDB" id="A0A4U0V6M8"/>
<evidence type="ECO:0000256" key="1">
    <source>
        <dbReference type="ARBA" id="ARBA00007905"/>
    </source>
</evidence>
<dbReference type="FunFam" id="3.20.20.100:FF:000015">
    <property type="entry name" value="Oxidoreductase, aldo/keto reductase family"/>
    <property type="match status" value="1"/>
</dbReference>